<evidence type="ECO:0000313" key="7">
    <source>
        <dbReference type="Proteomes" id="UP000295500"/>
    </source>
</evidence>
<protein>
    <submittedName>
        <fullName evidence="6">DNA-binding transcriptional LysR family regulator</fullName>
    </submittedName>
</protein>
<dbReference type="AlphaFoldDB" id="A0A4V3CS19"/>
<comment type="caution">
    <text evidence="6">The sequence shown here is derived from an EMBL/GenBank/DDBJ whole genome shotgun (WGS) entry which is preliminary data.</text>
</comment>
<keyword evidence="4" id="KW-0804">Transcription</keyword>
<gene>
    <name evidence="6" type="ORF">EV211_10522</name>
</gene>
<dbReference type="PRINTS" id="PR00039">
    <property type="entry name" value="HTHLYSR"/>
</dbReference>
<organism evidence="6 7">
    <name type="scientific">Aminicella lysinilytica</name>
    <dbReference type="NCBI Taxonomy" id="433323"/>
    <lineage>
        <taxon>Bacteria</taxon>
        <taxon>Bacillati</taxon>
        <taxon>Bacillota</taxon>
        <taxon>Clostridia</taxon>
        <taxon>Peptostreptococcales</taxon>
        <taxon>Anaerovoracaceae</taxon>
        <taxon>Aminicella</taxon>
    </lineage>
</organism>
<evidence type="ECO:0000313" key="6">
    <source>
        <dbReference type="EMBL" id="TDP58952.1"/>
    </source>
</evidence>
<accession>A0A4V3CS19</accession>
<name>A0A4V3CS19_9FIRM</name>
<dbReference type="SUPFAM" id="SSF53850">
    <property type="entry name" value="Periplasmic binding protein-like II"/>
    <property type="match status" value="1"/>
</dbReference>
<dbReference type="PROSITE" id="PS50931">
    <property type="entry name" value="HTH_LYSR"/>
    <property type="match status" value="1"/>
</dbReference>
<dbReference type="InterPro" id="IPR036388">
    <property type="entry name" value="WH-like_DNA-bd_sf"/>
</dbReference>
<dbReference type="Gene3D" id="1.10.10.10">
    <property type="entry name" value="Winged helix-like DNA-binding domain superfamily/Winged helix DNA-binding domain"/>
    <property type="match status" value="1"/>
</dbReference>
<evidence type="ECO:0000256" key="2">
    <source>
        <dbReference type="ARBA" id="ARBA00023015"/>
    </source>
</evidence>
<dbReference type="GO" id="GO:0003677">
    <property type="term" value="F:DNA binding"/>
    <property type="evidence" value="ECO:0007669"/>
    <property type="project" value="UniProtKB-KW"/>
</dbReference>
<proteinExistence type="inferred from homology"/>
<dbReference type="Gene3D" id="3.40.190.290">
    <property type="match status" value="1"/>
</dbReference>
<keyword evidence="7" id="KW-1185">Reference proteome</keyword>
<dbReference type="CDD" id="cd05466">
    <property type="entry name" value="PBP2_LTTR_substrate"/>
    <property type="match status" value="1"/>
</dbReference>
<dbReference type="RefSeq" id="WP_166635336.1">
    <property type="nucleotide sequence ID" value="NZ_SNXO01000005.1"/>
</dbReference>
<dbReference type="SUPFAM" id="SSF46785">
    <property type="entry name" value="Winged helix' DNA-binding domain"/>
    <property type="match status" value="1"/>
</dbReference>
<dbReference type="PANTHER" id="PTHR30346">
    <property type="entry name" value="TRANSCRIPTIONAL DUAL REGULATOR HCAR-RELATED"/>
    <property type="match status" value="1"/>
</dbReference>
<dbReference type="GO" id="GO:0003700">
    <property type="term" value="F:DNA-binding transcription factor activity"/>
    <property type="evidence" value="ECO:0007669"/>
    <property type="project" value="InterPro"/>
</dbReference>
<dbReference type="Proteomes" id="UP000295500">
    <property type="component" value="Unassembled WGS sequence"/>
</dbReference>
<dbReference type="Pfam" id="PF03466">
    <property type="entry name" value="LysR_substrate"/>
    <property type="match status" value="1"/>
</dbReference>
<keyword evidence="3 6" id="KW-0238">DNA-binding</keyword>
<evidence type="ECO:0000256" key="3">
    <source>
        <dbReference type="ARBA" id="ARBA00023125"/>
    </source>
</evidence>
<dbReference type="InterPro" id="IPR000847">
    <property type="entry name" value="LysR_HTH_N"/>
</dbReference>
<reference evidence="6 7" key="1">
    <citation type="submission" date="2019-03" db="EMBL/GenBank/DDBJ databases">
        <title>Genomic Encyclopedia of Type Strains, Phase IV (KMG-IV): sequencing the most valuable type-strain genomes for metagenomic binning, comparative biology and taxonomic classification.</title>
        <authorList>
            <person name="Goeker M."/>
        </authorList>
    </citation>
    <scope>NUCLEOTIDE SEQUENCE [LARGE SCALE GENOMIC DNA]</scope>
    <source>
        <strain evidence="6 7">DSM 28287</strain>
    </source>
</reference>
<dbReference type="Pfam" id="PF00126">
    <property type="entry name" value="HTH_1"/>
    <property type="match status" value="1"/>
</dbReference>
<evidence type="ECO:0000259" key="5">
    <source>
        <dbReference type="PROSITE" id="PS50931"/>
    </source>
</evidence>
<dbReference type="EMBL" id="SNXO01000005">
    <property type="protein sequence ID" value="TDP58952.1"/>
    <property type="molecule type" value="Genomic_DNA"/>
</dbReference>
<feature type="domain" description="HTH lysR-type" evidence="5">
    <location>
        <begin position="1"/>
        <end position="58"/>
    </location>
</feature>
<comment type="similarity">
    <text evidence="1">Belongs to the LysR transcriptional regulatory family.</text>
</comment>
<dbReference type="InterPro" id="IPR036390">
    <property type="entry name" value="WH_DNA-bd_sf"/>
</dbReference>
<keyword evidence="2" id="KW-0805">Transcription regulation</keyword>
<dbReference type="InterPro" id="IPR005119">
    <property type="entry name" value="LysR_subst-bd"/>
</dbReference>
<sequence>MDILKLRYFLVVARCQNMTKAAEALHVAQPAISQAIKKLDDELGVKLFDRVGRNIRLSETGKLFYTEIEPLVKALDDIPQKLADKVGLENKTVRVNILASHELMTDIVSEFKREHLDASFHISQNEEDENWDIRISSVFDKDYSGHEETVLSEEIFVAVPVDSHLCDLQNITFEDIRHAGFISLERNRQFSTMMASHCLSAGFEPLIVYEGESPDMVAKLVGAGVGLAFWPEYSWGKLHDDRVKLIRVEEGACRWNLYLARKDQMGKTEMKDEFYDFAVNYIHGLPAR</sequence>
<dbReference type="FunFam" id="1.10.10.10:FF:000001">
    <property type="entry name" value="LysR family transcriptional regulator"/>
    <property type="match status" value="1"/>
</dbReference>
<dbReference type="GO" id="GO:0032993">
    <property type="term" value="C:protein-DNA complex"/>
    <property type="evidence" value="ECO:0007669"/>
    <property type="project" value="TreeGrafter"/>
</dbReference>
<evidence type="ECO:0000256" key="1">
    <source>
        <dbReference type="ARBA" id="ARBA00009437"/>
    </source>
</evidence>
<evidence type="ECO:0000256" key="4">
    <source>
        <dbReference type="ARBA" id="ARBA00023163"/>
    </source>
</evidence>
<dbReference type="PANTHER" id="PTHR30346:SF28">
    <property type="entry name" value="HTH-TYPE TRANSCRIPTIONAL REGULATOR CYNR"/>
    <property type="match status" value="1"/>
</dbReference>